<dbReference type="Pfam" id="PF01522">
    <property type="entry name" value="Polysacc_deac_1"/>
    <property type="match status" value="1"/>
</dbReference>
<dbReference type="EMBL" id="JBHUEK010000007">
    <property type="protein sequence ID" value="MFD1777942.1"/>
    <property type="molecule type" value="Genomic_DNA"/>
</dbReference>
<dbReference type="Gene3D" id="3.20.20.370">
    <property type="entry name" value="Glycoside hydrolase/deacetylase"/>
    <property type="match status" value="1"/>
</dbReference>
<evidence type="ECO:0000313" key="3">
    <source>
        <dbReference type="Proteomes" id="UP001597227"/>
    </source>
</evidence>
<dbReference type="InterPro" id="IPR014228">
    <property type="entry name" value="Spore_polysacc_deacetyl_YlxY"/>
</dbReference>
<sequence length="329" mass="37012">MKKRYIQFIAFICILLVSIGSLHNPFTNDYVQGLKESSLKESADAIPVSSKGDQLLNEIEKKAIEYSIPAEDAKIDPVWKATPGLNGLEVDIKASYEKMKKEGEFDENKLVYKQLSPKVHLEDLPSSAIYRGNPNKPLVSFIINVAWGNEYIPDMLATLKKHNVKATFFLEGRWVKENPDLAKMIVDAGHEVGNHSYTHPDMKTLSSDLVREQLMKTNQVIEAATGKKPTLFAPPSGSYRDEVVKIADELGMKTIMWSVDTIDWQRPQPHVLVQRVMGKVHPGAMVLMHPTSPTAQSLERLIISIKQKDLAIDNVSTLLNEERIILKKK</sequence>
<protein>
    <submittedName>
        <fullName evidence="2">Polysaccharide deacetylase family protein</fullName>
    </submittedName>
</protein>
<keyword evidence="3" id="KW-1185">Reference proteome</keyword>
<dbReference type="Proteomes" id="UP001597227">
    <property type="component" value="Unassembled WGS sequence"/>
</dbReference>
<dbReference type="PROSITE" id="PS51677">
    <property type="entry name" value="NODB"/>
    <property type="match status" value="1"/>
</dbReference>
<accession>A0ABW4MIV6</accession>
<dbReference type="SUPFAM" id="SSF88713">
    <property type="entry name" value="Glycoside hydrolase/deacetylase"/>
    <property type="match status" value="1"/>
</dbReference>
<dbReference type="CDD" id="cd10950">
    <property type="entry name" value="CE4_BsYlxY_like"/>
    <property type="match status" value="1"/>
</dbReference>
<feature type="domain" description="NodB homology" evidence="1">
    <location>
        <begin position="137"/>
        <end position="313"/>
    </location>
</feature>
<dbReference type="PANTHER" id="PTHR10587:SF80">
    <property type="entry name" value="CHITOOLIGOSACCHARIDE DEACETYLASE"/>
    <property type="match status" value="1"/>
</dbReference>
<dbReference type="InterPro" id="IPR011330">
    <property type="entry name" value="Glyco_hydro/deAcase_b/a-brl"/>
</dbReference>
<organism evidence="2 3">
    <name type="scientific">Fredinandcohnia salidurans</name>
    <dbReference type="NCBI Taxonomy" id="2595041"/>
    <lineage>
        <taxon>Bacteria</taxon>
        <taxon>Bacillati</taxon>
        <taxon>Bacillota</taxon>
        <taxon>Bacilli</taxon>
        <taxon>Bacillales</taxon>
        <taxon>Bacillaceae</taxon>
        <taxon>Fredinandcohnia</taxon>
    </lineage>
</organism>
<reference evidence="3" key="1">
    <citation type="journal article" date="2019" name="Int. J. Syst. Evol. Microbiol.">
        <title>The Global Catalogue of Microorganisms (GCM) 10K type strain sequencing project: providing services to taxonomists for standard genome sequencing and annotation.</title>
        <authorList>
            <consortium name="The Broad Institute Genomics Platform"/>
            <consortium name="The Broad Institute Genome Sequencing Center for Infectious Disease"/>
            <person name="Wu L."/>
            <person name="Ma J."/>
        </authorList>
    </citation>
    <scope>NUCLEOTIDE SEQUENCE [LARGE SCALE GENOMIC DNA]</scope>
    <source>
        <strain evidence="3">CCUG 15531</strain>
    </source>
</reference>
<dbReference type="InterPro" id="IPR050248">
    <property type="entry name" value="Polysacc_deacetylase_ArnD"/>
</dbReference>
<evidence type="ECO:0000313" key="2">
    <source>
        <dbReference type="EMBL" id="MFD1777942.1"/>
    </source>
</evidence>
<evidence type="ECO:0000259" key="1">
    <source>
        <dbReference type="PROSITE" id="PS51677"/>
    </source>
</evidence>
<dbReference type="PANTHER" id="PTHR10587">
    <property type="entry name" value="GLYCOSYL TRANSFERASE-RELATED"/>
    <property type="match status" value="1"/>
</dbReference>
<dbReference type="InterPro" id="IPR002509">
    <property type="entry name" value="NODB_dom"/>
</dbReference>
<comment type="caution">
    <text evidence="2">The sequence shown here is derived from an EMBL/GenBank/DDBJ whole genome shotgun (WGS) entry which is preliminary data.</text>
</comment>
<proteinExistence type="predicted"/>
<dbReference type="RefSeq" id="WP_388035572.1">
    <property type="nucleotide sequence ID" value="NZ_JBHUEK010000007.1"/>
</dbReference>
<gene>
    <name evidence="2" type="ORF">ACFSFW_04615</name>
</gene>
<name>A0ABW4MIV6_9BACI</name>
<dbReference type="NCBIfam" id="TIGR02873">
    <property type="entry name" value="spore_ylxY"/>
    <property type="match status" value="1"/>
</dbReference>